<dbReference type="PANTHER" id="PTHR22803">
    <property type="entry name" value="MANNOSE, PHOSPHOLIPASE, LECTIN RECEPTOR RELATED"/>
    <property type="match status" value="1"/>
</dbReference>
<keyword evidence="2" id="KW-1015">Disulfide bond</keyword>
<dbReference type="InterPro" id="IPR016187">
    <property type="entry name" value="CTDL_fold"/>
</dbReference>
<reference evidence="5" key="3">
    <citation type="submission" date="2025-08" db="UniProtKB">
        <authorList>
            <consortium name="Ensembl"/>
        </authorList>
    </citation>
    <scope>IDENTIFICATION</scope>
</reference>
<evidence type="ECO:0000256" key="2">
    <source>
        <dbReference type="ARBA" id="ARBA00023157"/>
    </source>
</evidence>
<dbReference type="SUPFAM" id="SSF56436">
    <property type="entry name" value="C-type lectin-like"/>
    <property type="match status" value="1"/>
</dbReference>
<dbReference type="GO" id="GO:0030246">
    <property type="term" value="F:carbohydrate binding"/>
    <property type="evidence" value="ECO:0007669"/>
    <property type="project" value="UniProtKB-KW"/>
</dbReference>
<dbReference type="Gene3D" id="1.20.5.400">
    <property type="match status" value="2"/>
</dbReference>
<dbReference type="PROSITE" id="PS00615">
    <property type="entry name" value="C_TYPE_LECTIN_1"/>
    <property type="match status" value="1"/>
</dbReference>
<dbReference type="Proteomes" id="UP000018467">
    <property type="component" value="Unassembled WGS sequence"/>
</dbReference>
<protein>
    <recommendedName>
        <fullName evidence="4">C-type lectin domain-containing protein</fullName>
    </recommendedName>
</protein>
<evidence type="ECO:0000313" key="6">
    <source>
        <dbReference type="Proteomes" id="UP000018467"/>
    </source>
</evidence>
<dbReference type="InterPro" id="IPR001304">
    <property type="entry name" value="C-type_lectin-like"/>
</dbReference>
<organism evidence="5 6">
    <name type="scientific">Astyanax mexicanus</name>
    <name type="common">Blind cave fish</name>
    <name type="synonym">Astyanax fasciatus mexicanus</name>
    <dbReference type="NCBI Taxonomy" id="7994"/>
    <lineage>
        <taxon>Eukaryota</taxon>
        <taxon>Metazoa</taxon>
        <taxon>Chordata</taxon>
        <taxon>Craniata</taxon>
        <taxon>Vertebrata</taxon>
        <taxon>Euteleostomi</taxon>
        <taxon>Actinopterygii</taxon>
        <taxon>Neopterygii</taxon>
        <taxon>Teleostei</taxon>
        <taxon>Ostariophysi</taxon>
        <taxon>Characiformes</taxon>
        <taxon>Characoidei</taxon>
        <taxon>Acestrorhamphidae</taxon>
        <taxon>Acestrorhamphinae</taxon>
        <taxon>Astyanax</taxon>
    </lineage>
</organism>
<dbReference type="Ensembl" id="ENSAMXT00000055700.1">
    <property type="protein sequence ID" value="ENSAMXP00000029936.1"/>
    <property type="gene ID" value="ENSAMXG00000039806.1"/>
</dbReference>
<dbReference type="AlphaFoldDB" id="A0A3B1IJN8"/>
<dbReference type="InterPro" id="IPR033989">
    <property type="entry name" value="CD209-like_CTLD"/>
</dbReference>
<dbReference type="InterPro" id="IPR050111">
    <property type="entry name" value="C-type_lectin/snaclec_domain"/>
</dbReference>
<feature type="region of interest" description="Disordered" evidence="3">
    <location>
        <begin position="26"/>
        <end position="76"/>
    </location>
</feature>
<dbReference type="Pfam" id="PF00059">
    <property type="entry name" value="Lectin_C"/>
    <property type="match status" value="1"/>
</dbReference>
<dbReference type="GeneTree" id="ENSGT01020000230338"/>
<keyword evidence="6" id="KW-1185">Reference proteome</keyword>
<dbReference type="InParanoid" id="A0A3B1IJN8"/>
<reference evidence="6" key="2">
    <citation type="journal article" date="2014" name="Nat. Commun.">
        <title>The cavefish genome reveals candidate genes for eye loss.</title>
        <authorList>
            <person name="McGaugh S.E."/>
            <person name="Gross J.B."/>
            <person name="Aken B."/>
            <person name="Blin M."/>
            <person name="Borowsky R."/>
            <person name="Chalopin D."/>
            <person name="Hinaux H."/>
            <person name="Jeffery W.R."/>
            <person name="Keene A."/>
            <person name="Ma L."/>
            <person name="Minx P."/>
            <person name="Murphy D."/>
            <person name="O'Quin K.E."/>
            <person name="Retaux S."/>
            <person name="Rohner N."/>
            <person name="Searle S.M."/>
            <person name="Stahl B.A."/>
            <person name="Tabin C."/>
            <person name="Volff J.N."/>
            <person name="Yoshizawa M."/>
            <person name="Warren W.C."/>
        </authorList>
    </citation>
    <scope>NUCLEOTIDE SEQUENCE [LARGE SCALE GENOMIC DNA]</scope>
    <source>
        <strain evidence="6">female</strain>
    </source>
</reference>
<dbReference type="Bgee" id="ENSAMXG00000039806">
    <property type="expression patterns" value="Expressed in bone element and 5 other cell types or tissues"/>
</dbReference>
<dbReference type="PROSITE" id="PS50041">
    <property type="entry name" value="C_TYPE_LECTIN_2"/>
    <property type="match status" value="1"/>
</dbReference>
<evidence type="ECO:0000256" key="1">
    <source>
        <dbReference type="ARBA" id="ARBA00022734"/>
    </source>
</evidence>
<evidence type="ECO:0000259" key="4">
    <source>
        <dbReference type="PROSITE" id="PS50041"/>
    </source>
</evidence>
<dbReference type="SMART" id="SM00034">
    <property type="entry name" value="CLECT"/>
    <property type="match status" value="1"/>
</dbReference>
<evidence type="ECO:0000256" key="3">
    <source>
        <dbReference type="SAM" id="MobiDB-lite"/>
    </source>
</evidence>
<keyword evidence="1" id="KW-0430">Lectin</keyword>
<proteinExistence type="predicted"/>
<sequence>MSSLRLNFTAERENLLSSITNLTEERDQLKNSTKNLTEERDQLKNSNKNLTEERDQLKNSTKNLTEERDQLKNSTKNLIEERDQLKKLTEERDQLKNSTKNLIEERNQLKNKWKKFGSSFYFFSTEQKTWSDARKDCRERGADLVIINSEEEQKFLIDQEKQKNDFWIGLTDQYTESVWKWVDGQKLTHEFWKRNEPNNAGGQEDCAAFSAPGESFLQAWNDLPCSETENWVCELNFTKNQPRV</sequence>
<evidence type="ECO:0000313" key="5">
    <source>
        <dbReference type="Ensembl" id="ENSAMXP00000029936.1"/>
    </source>
</evidence>
<dbReference type="InterPro" id="IPR018378">
    <property type="entry name" value="C-type_lectin_CS"/>
</dbReference>
<reference evidence="5" key="4">
    <citation type="submission" date="2025-09" db="UniProtKB">
        <authorList>
            <consortium name="Ensembl"/>
        </authorList>
    </citation>
    <scope>IDENTIFICATION</scope>
</reference>
<feature type="domain" description="C-type lectin" evidence="4">
    <location>
        <begin position="116"/>
        <end position="234"/>
    </location>
</feature>
<dbReference type="Gene3D" id="3.10.100.10">
    <property type="entry name" value="Mannose-Binding Protein A, subunit A"/>
    <property type="match status" value="1"/>
</dbReference>
<dbReference type="InterPro" id="IPR016186">
    <property type="entry name" value="C-type_lectin-like/link_sf"/>
</dbReference>
<accession>A0A3B1IJN8</accession>
<dbReference type="CDD" id="cd03590">
    <property type="entry name" value="CLECT_DC-SIGN_like"/>
    <property type="match status" value="1"/>
</dbReference>
<reference evidence="6" key="1">
    <citation type="submission" date="2013-03" db="EMBL/GenBank/DDBJ databases">
        <authorList>
            <person name="Jeffery W."/>
            <person name="Warren W."/>
            <person name="Wilson R.K."/>
        </authorList>
    </citation>
    <scope>NUCLEOTIDE SEQUENCE</scope>
    <source>
        <strain evidence="6">female</strain>
    </source>
</reference>
<name>A0A3B1IJN8_ASTMX</name>